<feature type="region of interest" description="Disordered" evidence="1">
    <location>
        <begin position="496"/>
        <end position="516"/>
    </location>
</feature>
<keyword evidence="2" id="KW-0472">Membrane</keyword>
<organism evidence="3 4">
    <name type="scientific">Coccomyxa subellipsoidea (strain C-169)</name>
    <name type="common">Green microalga</name>
    <dbReference type="NCBI Taxonomy" id="574566"/>
    <lineage>
        <taxon>Eukaryota</taxon>
        <taxon>Viridiplantae</taxon>
        <taxon>Chlorophyta</taxon>
        <taxon>core chlorophytes</taxon>
        <taxon>Trebouxiophyceae</taxon>
        <taxon>Trebouxiophyceae incertae sedis</taxon>
        <taxon>Coccomyxaceae</taxon>
        <taxon>Coccomyxa</taxon>
        <taxon>Coccomyxa subellipsoidea</taxon>
    </lineage>
</organism>
<feature type="compositionally biased region" description="Basic and acidic residues" evidence="1">
    <location>
        <begin position="796"/>
        <end position="817"/>
    </location>
</feature>
<dbReference type="OrthoDB" id="410995at2759"/>
<sequence>MQLKIDAPHGRSQTASKDKLWTELEKTAMNPFSESKNGSQAGHQRRQREAVAQTHWYEQLGERWARALYSYYNWRTGSTSDLQFLIGLNLSIIFIGAGLRHFLIYRSLPSGATATLGQDIYRVFLLLSFANGLPGPEDSPLERGFSLAISGSGLIAFALTVALVQQSVRGAIEANVKTGGNLFEIDHVVVLAWGESQRCIEMITQILEQTCLAYKATGGRAIAVLSARPKLEMEEMFKSSIPVSKRYKSTLIFRQGSPLVPGDLKKVGAEWASVAIIVADSSRCPDEADAQSLRAAVLLDELDRPAGRRAQIVVEARTPNALRLLQAACSRRIIAVPTTQHPAVADVSKALWSFASPSQVFLEKFPQLVGVPYGELALQFADGTVLGLLNRRSGKCDVAPPTDTLVGPHDDLIMMRPTGLAPGVYQPLAAPLVGGIGDWDPEKYERRKEAPTGIRVSRSSIEGDEEPLLNVTPAGQAPEERGGPLAWIGHQLGLANGDDQAKQEGGTSNGDAQMMPAGQQKGDGMYYIVSPEFTGGLGNREACAIAPTCRILNSAVLICGWQDTPFMLELLSDLDRGNNRLPRGSEVTLMNLHEGEEIARHLKRLGRCRIAIRHIEANPLHRESFKKVDLGSVKCALVVCDNQWRDSGSSEESVEEHLQAQDYLRLDSMILVVQLNIRTSLEEQGRPDINIVCEKVAVEPKALVVYSRMNGDCQLIVQDSSSLCAEGEQLSYATLQLRAQAVDQVLLGYREIPETEEAIVSVLNPSGAEMRTEQRVWNAGDCRIKLLTYQSSASKEAARAKEGVAEENATEKNALER</sequence>
<dbReference type="PANTHER" id="PTHR31563">
    <property type="entry name" value="ION CHANNEL POLLUX-RELATED"/>
    <property type="match status" value="1"/>
</dbReference>
<feature type="region of interest" description="Disordered" evidence="1">
    <location>
        <begin position="793"/>
        <end position="817"/>
    </location>
</feature>
<evidence type="ECO:0000313" key="4">
    <source>
        <dbReference type="Proteomes" id="UP000007264"/>
    </source>
</evidence>
<reference evidence="3 4" key="1">
    <citation type="journal article" date="2012" name="Genome Biol.">
        <title>The genome of the polar eukaryotic microalga coccomyxa subellipsoidea reveals traits of cold adaptation.</title>
        <authorList>
            <person name="Blanc G."/>
            <person name="Agarkova I."/>
            <person name="Grimwood J."/>
            <person name="Kuo A."/>
            <person name="Brueggeman A."/>
            <person name="Dunigan D."/>
            <person name="Gurnon J."/>
            <person name="Ladunga I."/>
            <person name="Lindquist E."/>
            <person name="Lucas S."/>
            <person name="Pangilinan J."/>
            <person name="Proschold T."/>
            <person name="Salamov A."/>
            <person name="Schmutz J."/>
            <person name="Weeks D."/>
            <person name="Yamada T."/>
            <person name="Claverie J.M."/>
            <person name="Grigoriev I."/>
            <person name="Van Etten J."/>
            <person name="Lomsadze A."/>
            <person name="Borodovsky M."/>
        </authorList>
    </citation>
    <scope>NUCLEOTIDE SEQUENCE [LARGE SCALE GENOMIC DNA]</scope>
    <source>
        <strain evidence="3 4">C-169</strain>
    </source>
</reference>
<keyword evidence="2" id="KW-1133">Transmembrane helix</keyword>
<accession>I0YT35</accession>
<comment type="caution">
    <text evidence="3">The sequence shown here is derived from an EMBL/GenBank/DDBJ whole genome shotgun (WGS) entry which is preliminary data.</text>
</comment>
<dbReference type="InterPro" id="IPR044849">
    <property type="entry name" value="CASTOR/POLLUX/SYM8-like"/>
</dbReference>
<evidence type="ECO:0000256" key="1">
    <source>
        <dbReference type="SAM" id="MobiDB-lite"/>
    </source>
</evidence>
<keyword evidence="2" id="KW-0812">Transmembrane</keyword>
<evidence type="ECO:0000256" key="2">
    <source>
        <dbReference type="SAM" id="Phobius"/>
    </source>
</evidence>
<keyword evidence="4" id="KW-1185">Reference proteome</keyword>
<evidence type="ECO:0000313" key="3">
    <source>
        <dbReference type="EMBL" id="EIE21554.1"/>
    </source>
</evidence>
<dbReference type="AlphaFoldDB" id="I0YT35"/>
<dbReference type="PANTHER" id="PTHR31563:SF10">
    <property type="entry name" value="ION CHANNEL POLLUX-RELATED"/>
    <property type="match status" value="1"/>
</dbReference>
<dbReference type="GeneID" id="17039538"/>
<gene>
    <name evidence="3" type="ORF">COCSUDRAFT_43253</name>
</gene>
<dbReference type="GO" id="GO:0006811">
    <property type="term" value="P:monoatomic ion transport"/>
    <property type="evidence" value="ECO:0007669"/>
    <property type="project" value="InterPro"/>
</dbReference>
<evidence type="ECO:0008006" key="5">
    <source>
        <dbReference type="Google" id="ProtNLM"/>
    </source>
</evidence>
<dbReference type="EMBL" id="AGSI01000012">
    <property type="protein sequence ID" value="EIE21554.1"/>
    <property type="molecule type" value="Genomic_DNA"/>
</dbReference>
<protein>
    <recommendedName>
        <fullName evidence="5">Ion channel POLLUX</fullName>
    </recommendedName>
</protein>
<dbReference type="Gene3D" id="3.40.50.720">
    <property type="entry name" value="NAD(P)-binding Rossmann-like Domain"/>
    <property type="match status" value="1"/>
</dbReference>
<dbReference type="KEGG" id="csl:COCSUDRAFT_43253"/>
<feature type="transmembrane region" description="Helical" evidence="2">
    <location>
        <begin position="82"/>
        <end position="103"/>
    </location>
</feature>
<name>I0YT35_COCSC</name>
<dbReference type="Proteomes" id="UP000007264">
    <property type="component" value="Unassembled WGS sequence"/>
</dbReference>
<dbReference type="RefSeq" id="XP_005646098.1">
    <property type="nucleotide sequence ID" value="XM_005646041.1"/>
</dbReference>
<proteinExistence type="predicted"/>
<dbReference type="STRING" id="574566.I0YT35"/>